<organism evidence="14 15">
    <name type="scientific">Acrobeloides nanus</name>
    <dbReference type="NCBI Taxonomy" id="290746"/>
    <lineage>
        <taxon>Eukaryota</taxon>
        <taxon>Metazoa</taxon>
        <taxon>Ecdysozoa</taxon>
        <taxon>Nematoda</taxon>
        <taxon>Chromadorea</taxon>
        <taxon>Rhabditida</taxon>
        <taxon>Tylenchina</taxon>
        <taxon>Cephalobomorpha</taxon>
        <taxon>Cephaloboidea</taxon>
        <taxon>Cephalobidae</taxon>
        <taxon>Acrobeloides</taxon>
    </lineage>
</organism>
<dbReference type="InterPro" id="IPR006201">
    <property type="entry name" value="Neur_channel"/>
</dbReference>
<keyword evidence="9 11" id="KW-0472">Membrane</keyword>
<feature type="transmembrane region" description="Helical" evidence="11">
    <location>
        <begin position="294"/>
        <end position="317"/>
    </location>
</feature>
<dbReference type="CDD" id="cd19049">
    <property type="entry name" value="LGIC_TM_anion"/>
    <property type="match status" value="1"/>
</dbReference>
<name>A0A914DK14_9BILA</name>
<keyword evidence="8 11" id="KW-0406">Ion transport</keyword>
<dbReference type="AlphaFoldDB" id="A0A914DK14"/>
<dbReference type="CDD" id="cd18990">
    <property type="entry name" value="LGIC_ECD_GABAAR"/>
    <property type="match status" value="1"/>
</dbReference>
<keyword evidence="4" id="KW-1003">Cell membrane</keyword>
<keyword evidence="14" id="KW-1185">Reference proteome</keyword>
<keyword evidence="3 11" id="KW-0813">Transport</keyword>
<dbReference type="InterPro" id="IPR036734">
    <property type="entry name" value="Neur_chan_lig-bd_sf"/>
</dbReference>
<dbReference type="Gene3D" id="1.20.58.390">
    <property type="entry name" value="Neurotransmitter-gated ion-channel transmembrane domain"/>
    <property type="match status" value="2"/>
</dbReference>
<evidence type="ECO:0000256" key="5">
    <source>
        <dbReference type="ARBA" id="ARBA00022692"/>
    </source>
</evidence>
<evidence type="ECO:0000256" key="2">
    <source>
        <dbReference type="ARBA" id="ARBA00004236"/>
    </source>
</evidence>
<dbReference type="Gene3D" id="2.70.170.10">
    <property type="entry name" value="Neurotransmitter-gated ion-channel ligand-binding domain"/>
    <property type="match status" value="1"/>
</dbReference>
<dbReference type="InterPro" id="IPR036719">
    <property type="entry name" value="Neuro-gated_channel_TM_sf"/>
</dbReference>
<evidence type="ECO:0000313" key="15">
    <source>
        <dbReference type="WBParaSite" id="ACRNAN_scaffold2984.g15690.t1"/>
    </source>
</evidence>
<dbReference type="WBParaSite" id="ACRNAN_scaffold2984.g15690.t1">
    <property type="protein sequence ID" value="ACRNAN_scaffold2984.g15690.t1"/>
    <property type="gene ID" value="ACRNAN_scaffold2984.g15690"/>
</dbReference>
<evidence type="ECO:0000256" key="6">
    <source>
        <dbReference type="ARBA" id="ARBA00022729"/>
    </source>
</evidence>
<evidence type="ECO:0000256" key="7">
    <source>
        <dbReference type="ARBA" id="ARBA00022989"/>
    </source>
</evidence>
<dbReference type="PRINTS" id="PR00252">
    <property type="entry name" value="NRIONCHANNEL"/>
</dbReference>
<evidence type="ECO:0000256" key="10">
    <source>
        <dbReference type="ARBA" id="ARBA00023303"/>
    </source>
</evidence>
<dbReference type="GO" id="GO:0005230">
    <property type="term" value="F:extracellular ligand-gated monoatomic ion channel activity"/>
    <property type="evidence" value="ECO:0007669"/>
    <property type="project" value="InterPro"/>
</dbReference>
<dbReference type="PRINTS" id="PR00253">
    <property type="entry name" value="GABAARECEPTR"/>
</dbReference>
<reference evidence="15" key="1">
    <citation type="submission" date="2022-11" db="UniProtKB">
        <authorList>
            <consortium name="WormBaseParasite"/>
        </authorList>
    </citation>
    <scope>IDENTIFICATION</scope>
</reference>
<evidence type="ECO:0000256" key="1">
    <source>
        <dbReference type="ARBA" id="ARBA00004141"/>
    </source>
</evidence>
<dbReference type="GO" id="GO:0005886">
    <property type="term" value="C:plasma membrane"/>
    <property type="evidence" value="ECO:0007669"/>
    <property type="project" value="UniProtKB-SubCell"/>
</dbReference>
<dbReference type="Proteomes" id="UP000887540">
    <property type="component" value="Unplaced"/>
</dbReference>
<evidence type="ECO:0000313" key="14">
    <source>
        <dbReference type="Proteomes" id="UP000887540"/>
    </source>
</evidence>
<dbReference type="PANTHER" id="PTHR18945">
    <property type="entry name" value="NEUROTRANSMITTER GATED ION CHANNEL"/>
    <property type="match status" value="1"/>
</dbReference>
<dbReference type="InterPro" id="IPR038050">
    <property type="entry name" value="Neuro_actylchol_rec"/>
</dbReference>
<keyword evidence="6" id="KW-0732">Signal</keyword>
<evidence type="ECO:0000256" key="11">
    <source>
        <dbReference type="RuleBase" id="RU000687"/>
    </source>
</evidence>
<dbReference type="InterPro" id="IPR018000">
    <property type="entry name" value="Neurotransmitter_ion_chnl_CS"/>
</dbReference>
<evidence type="ECO:0000256" key="9">
    <source>
        <dbReference type="ARBA" id="ARBA00023136"/>
    </source>
</evidence>
<evidence type="ECO:0000256" key="3">
    <source>
        <dbReference type="ARBA" id="ARBA00022448"/>
    </source>
</evidence>
<accession>A0A914DK14</accession>
<keyword evidence="10 11" id="KW-0407">Ion channel</keyword>
<proteinExistence type="inferred from homology"/>
<comment type="subcellular location">
    <subcellularLocation>
        <location evidence="2">Cell membrane</location>
    </subcellularLocation>
    <subcellularLocation>
        <location evidence="1">Membrane</location>
        <topology evidence="1">Multi-pass membrane protein</topology>
    </subcellularLocation>
</comment>
<feature type="transmembrane region" description="Helical" evidence="11">
    <location>
        <begin position="528"/>
        <end position="547"/>
    </location>
</feature>
<dbReference type="Pfam" id="PF02932">
    <property type="entry name" value="Neur_chan_memb"/>
    <property type="match status" value="1"/>
</dbReference>
<keyword evidence="7 11" id="KW-1133">Transmembrane helix</keyword>
<dbReference type="PROSITE" id="PS00236">
    <property type="entry name" value="NEUROTR_ION_CHANNEL"/>
    <property type="match status" value="1"/>
</dbReference>
<evidence type="ECO:0000256" key="4">
    <source>
        <dbReference type="ARBA" id="ARBA00022475"/>
    </source>
</evidence>
<sequence length="572" mass="65949">MCRTSYNKDVNLLTKMCLANSTWRLFCSIFCFISLTNAYYIDEQDYDTIMSKVRTKRAAKDELNSLNIPPLSSSRYIQEDCLANNDTLAKSVLESLMYSYDRKNVPNAKGVDVKVDVIIQAMSSISENAASFTSDVLFSQIWLDPGMAFDNMTRCLPNLTLSHRTIDDIWLPNVCFQNSKSTTIHASPTPNIFLLIYPNGTIWVNYRVKVEAPCELDLTVFPMDVQRCTMTFESYSFNVGKVRLEWFETGVIVDLQGKLPDFELARYTWQKSQFYYPAGQWDQLKVTFYFRRTYGYYVLQLYMQTYMSVFISWIAFWLDPKCLPGRITLGVSSLMALTFQGNDSTRKKKPATRSNYITGRVMLGVSSLMALTSQYGNVARSLPKVSYVKALDVWIFACMGFIFFSLVELAIVGHVDKLVTREKKKHDEQLRRKSTLLNNFRCDVDTGYAERTTSMGEPPYDCRIVDNHGYNMAQPNAVGLKRRSLSVARLTLNEAAIRRLKIKHYGRRPSKLLRWKQLEWTGEKVDKLCQLLFPLSFIAFNLFYWIYYTTESARQMESLVDNVNLTGTFTPL</sequence>
<dbReference type="InterPro" id="IPR006029">
    <property type="entry name" value="Neurotrans-gated_channel_TM"/>
</dbReference>
<keyword evidence="5 11" id="KW-0812">Transmembrane</keyword>
<evidence type="ECO:0000259" key="12">
    <source>
        <dbReference type="Pfam" id="PF02931"/>
    </source>
</evidence>
<dbReference type="InterPro" id="IPR006202">
    <property type="entry name" value="Neur_chan_lig-bd"/>
</dbReference>
<feature type="domain" description="Neurotransmitter-gated ion-channel ligand-binding" evidence="12">
    <location>
        <begin position="90"/>
        <end position="292"/>
    </location>
</feature>
<dbReference type="SUPFAM" id="SSF90112">
    <property type="entry name" value="Neurotransmitter-gated ion-channel transmembrane pore"/>
    <property type="match status" value="2"/>
</dbReference>
<evidence type="ECO:0000259" key="13">
    <source>
        <dbReference type="Pfam" id="PF02932"/>
    </source>
</evidence>
<dbReference type="GO" id="GO:0004888">
    <property type="term" value="F:transmembrane signaling receptor activity"/>
    <property type="evidence" value="ECO:0007669"/>
    <property type="project" value="InterPro"/>
</dbReference>
<feature type="domain" description="Neurotransmitter-gated ion-channel transmembrane" evidence="13">
    <location>
        <begin position="360"/>
        <end position="545"/>
    </location>
</feature>
<dbReference type="InterPro" id="IPR006028">
    <property type="entry name" value="GABAA/Glycine_rcpt"/>
</dbReference>
<feature type="transmembrane region" description="Helical" evidence="11">
    <location>
        <begin position="23"/>
        <end position="41"/>
    </location>
</feature>
<dbReference type="SUPFAM" id="SSF63712">
    <property type="entry name" value="Nicotinic receptor ligand binding domain-like"/>
    <property type="match status" value="1"/>
</dbReference>
<feature type="transmembrane region" description="Helical" evidence="11">
    <location>
        <begin position="393"/>
        <end position="415"/>
    </location>
</feature>
<protein>
    <submittedName>
        <fullName evidence="15">Ligand-gated ion channel 50</fullName>
    </submittedName>
</protein>
<comment type="similarity">
    <text evidence="11">Belongs to the ligand-gated ion channel (TC 1.A.9) family.</text>
</comment>
<dbReference type="Pfam" id="PF02931">
    <property type="entry name" value="Neur_chan_LBD"/>
    <property type="match status" value="1"/>
</dbReference>
<evidence type="ECO:0000256" key="8">
    <source>
        <dbReference type="ARBA" id="ARBA00023065"/>
    </source>
</evidence>
<feature type="transmembrane region" description="Helical" evidence="11">
    <location>
        <begin position="354"/>
        <end position="373"/>
    </location>
</feature>